<dbReference type="Proteomes" id="UP000178570">
    <property type="component" value="Unassembled WGS sequence"/>
</dbReference>
<comment type="similarity">
    <text evidence="2">Belongs to the autoinducer-2 exporter (AI-2E) (TC 2.A.86) family.</text>
</comment>
<keyword evidence="5 6" id="KW-0472">Membrane</keyword>
<feature type="transmembrane region" description="Helical" evidence="6">
    <location>
        <begin position="231"/>
        <end position="251"/>
    </location>
</feature>
<dbReference type="PANTHER" id="PTHR21716">
    <property type="entry name" value="TRANSMEMBRANE PROTEIN"/>
    <property type="match status" value="1"/>
</dbReference>
<proteinExistence type="inferred from homology"/>
<comment type="caution">
    <text evidence="7">The sequence shown here is derived from an EMBL/GenBank/DDBJ whole genome shotgun (WGS) entry which is preliminary data.</text>
</comment>
<accession>A0A1G1XMZ3</accession>
<evidence type="ECO:0000256" key="4">
    <source>
        <dbReference type="ARBA" id="ARBA00022989"/>
    </source>
</evidence>
<evidence type="ECO:0000256" key="2">
    <source>
        <dbReference type="ARBA" id="ARBA00009773"/>
    </source>
</evidence>
<feature type="transmembrane region" description="Helical" evidence="6">
    <location>
        <begin position="258"/>
        <end position="278"/>
    </location>
</feature>
<dbReference type="STRING" id="1797529.A2570_00070"/>
<evidence type="ECO:0000256" key="1">
    <source>
        <dbReference type="ARBA" id="ARBA00004141"/>
    </source>
</evidence>
<evidence type="ECO:0008006" key="9">
    <source>
        <dbReference type="Google" id="ProtNLM"/>
    </source>
</evidence>
<name>A0A1G1XMZ3_9BACT</name>
<sequence>MAVSSRTIISALFLLISLVALVSFRNLITPLVLGLILALIMDPFHQVIKKIFKKHEGLGALITTVSIFLLLIGPAVLLFFLVMNELTVILSRFLIYIDQTGLRANSLFFLNLLQQIGIDTETFLISHVLPFLNDVGGIASKLLVSFFANLPKIFFDFFLMLFSVFFFLKDGKKIREFFFGIVSVSENDKKHLIETFQGVVLGIFWGQFLTALAQGFLGGLGFYLFDLGTPVFFGVLMLFFSLIPFIGPMIIYLPTTAYLFISGASLPTVLLFLVYNLFVVSSVDNIIKPLVIGSRIKIHPALIFFGLIGGLRFFGALGLIYGPLIIALFLLFADLYLEKTKQESLFHNGHK</sequence>
<dbReference type="EMBL" id="MHHY01000001">
    <property type="protein sequence ID" value="OGY41026.1"/>
    <property type="molecule type" value="Genomic_DNA"/>
</dbReference>
<feature type="transmembrane region" description="Helical" evidence="6">
    <location>
        <begin position="298"/>
        <end position="331"/>
    </location>
</feature>
<evidence type="ECO:0000313" key="7">
    <source>
        <dbReference type="EMBL" id="OGY41026.1"/>
    </source>
</evidence>
<keyword evidence="3 6" id="KW-0812">Transmembrane</keyword>
<evidence type="ECO:0000256" key="3">
    <source>
        <dbReference type="ARBA" id="ARBA00022692"/>
    </source>
</evidence>
<evidence type="ECO:0000256" key="6">
    <source>
        <dbReference type="SAM" id="Phobius"/>
    </source>
</evidence>
<feature type="transmembrane region" description="Helical" evidence="6">
    <location>
        <begin position="60"/>
        <end position="83"/>
    </location>
</feature>
<organism evidence="7 8">
    <name type="scientific">Candidatus Brennerbacteria bacterium RIFOXYD1_FULL_41_16</name>
    <dbReference type="NCBI Taxonomy" id="1797529"/>
    <lineage>
        <taxon>Bacteria</taxon>
        <taxon>Candidatus Brenneribacteriota</taxon>
    </lineage>
</organism>
<dbReference type="PANTHER" id="PTHR21716:SF4">
    <property type="entry name" value="TRANSMEMBRANE PROTEIN 245"/>
    <property type="match status" value="1"/>
</dbReference>
<dbReference type="Pfam" id="PF01594">
    <property type="entry name" value="AI-2E_transport"/>
    <property type="match status" value="1"/>
</dbReference>
<comment type="subcellular location">
    <subcellularLocation>
        <location evidence="1">Membrane</location>
        <topology evidence="1">Multi-pass membrane protein</topology>
    </subcellularLocation>
</comment>
<feature type="transmembrane region" description="Helical" evidence="6">
    <location>
        <begin position="199"/>
        <end position="225"/>
    </location>
</feature>
<reference evidence="7 8" key="1">
    <citation type="journal article" date="2016" name="Nat. Commun.">
        <title>Thousands of microbial genomes shed light on interconnected biogeochemical processes in an aquifer system.</title>
        <authorList>
            <person name="Anantharaman K."/>
            <person name="Brown C.T."/>
            <person name="Hug L.A."/>
            <person name="Sharon I."/>
            <person name="Castelle C.J."/>
            <person name="Probst A.J."/>
            <person name="Thomas B.C."/>
            <person name="Singh A."/>
            <person name="Wilkins M.J."/>
            <person name="Karaoz U."/>
            <person name="Brodie E.L."/>
            <person name="Williams K.H."/>
            <person name="Hubbard S.S."/>
            <person name="Banfield J.F."/>
        </authorList>
    </citation>
    <scope>NUCLEOTIDE SEQUENCE [LARGE SCALE GENOMIC DNA]</scope>
</reference>
<evidence type="ECO:0000256" key="5">
    <source>
        <dbReference type="ARBA" id="ARBA00023136"/>
    </source>
</evidence>
<dbReference type="AlphaFoldDB" id="A0A1G1XMZ3"/>
<keyword evidence="4 6" id="KW-1133">Transmembrane helix</keyword>
<dbReference type="InterPro" id="IPR002549">
    <property type="entry name" value="AI-2E-like"/>
</dbReference>
<protein>
    <recommendedName>
        <fullName evidence="9">AI-2E family transporter</fullName>
    </recommendedName>
</protein>
<evidence type="ECO:0000313" key="8">
    <source>
        <dbReference type="Proteomes" id="UP000178570"/>
    </source>
</evidence>
<feature type="transmembrane region" description="Helical" evidence="6">
    <location>
        <begin position="150"/>
        <end position="168"/>
    </location>
</feature>
<gene>
    <name evidence="7" type="ORF">A2570_00070</name>
</gene>
<dbReference type="GO" id="GO:0016020">
    <property type="term" value="C:membrane"/>
    <property type="evidence" value="ECO:0007669"/>
    <property type="project" value="UniProtKB-SubCell"/>
</dbReference>
<feature type="transmembrane region" description="Helical" evidence="6">
    <location>
        <begin position="7"/>
        <end position="24"/>
    </location>
</feature>